<evidence type="ECO:0000313" key="2">
    <source>
        <dbReference type="EMBL" id="WNM56886.1"/>
    </source>
</evidence>
<protein>
    <submittedName>
        <fullName evidence="2">ABC transporter permease</fullName>
    </submittedName>
</protein>
<dbReference type="PANTHER" id="PTHR43471">
    <property type="entry name" value="ABC TRANSPORTER PERMEASE"/>
    <property type="match status" value="1"/>
</dbReference>
<feature type="transmembrane region" description="Helical" evidence="1">
    <location>
        <begin position="178"/>
        <end position="201"/>
    </location>
</feature>
<organism evidence="2 3">
    <name type="scientific">Candidatus Nitrospira allomarina</name>
    <dbReference type="NCBI Taxonomy" id="3020900"/>
    <lineage>
        <taxon>Bacteria</taxon>
        <taxon>Pseudomonadati</taxon>
        <taxon>Nitrospirota</taxon>
        <taxon>Nitrospiria</taxon>
        <taxon>Nitrospirales</taxon>
        <taxon>Nitrospiraceae</taxon>
        <taxon>Nitrospira</taxon>
    </lineage>
</organism>
<dbReference type="AlphaFoldDB" id="A0AA96G8L2"/>
<dbReference type="GO" id="GO:0005886">
    <property type="term" value="C:plasma membrane"/>
    <property type="evidence" value="ECO:0007669"/>
    <property type="project" value="UniProtKB-SubCell"/>
</dbReference>
<feature type="transmembrane region" description="Helical" evidence="1">
    <location>
        <begin position="150"/>
        <end position="171"/>
    </location>
</feature>
<dbReference type="KEGG" id="nall:PP769_12965"/>
<dbReference type="Pfam" id="PF12679">
    <property type="entry name" value="ABC2_membrane_2"/>
    <property type="match status" value="1"/>
</dbReference>
<gene>
    <name evidence="2" type="ORF">PP769_12965</name>
</gene>
<evidence type="ECO:0000313" key="3">
    <source>
        <dbReference type="Proteomes" id="UP001302719"/>
    </source>
</evidence>
<dbReference type="GO" id="GO:0140359">
    <property type="term" value="F:ABC-type transporter activity"/>
    <property type="evidence" value="ECO:0007669"/>
    <property type="project" value="InterPro"/>
</dbReference>
<evidence type="ECO:0000256" key="1">
    <source>
        <dbReference type="SAM" id="Phobius"/>
    </source>
</evidence>
<feature type="transmembrane region" description="Helical" evidence="1">
    <location>
        <begin position="70"/>
        <end position="91"/>
    </location>
</feature>
<sequence length="256" mass="28442">MTPVHTIVAKELRSAFVSPVVYVIAAIFLAIVGLLAYSAAANASNQAIRLMQVQNTYAQLNLNDMLFRPLFRSINLILMIILPLLTMRLFAEERKLRTFELLLTSPIGVNEIVSGKFMSVIIVYSGLLSLTSLIPITLSAYATFDWRPIYLGYVALFLQGALLISIGLFASALTENQIIAAFLSFGCILGLWMLGALGGIVGDTTIGHILSYLSFSEHYERLIRGLFNLKDILYYVSGIAFMWFAAHQAVDAYRWK</sequence>
<name>A0AA96G8L2_9BACT</name>
<proteinExistence type="predicted"/>
<keyword evidence="1" id="KW-1133">Transmembrane helix</keyword>
<feature type="transmembrane region" description="Helical" evidence="1">
    <location>
        <begin position="121"/>
        <end position="144"/>
    </location>
</feature>
<dbReference type="EMBL" id="CP116967">
    <property type="protein sequence ID" value="WNM56886.1"/>
    <property type="molecule type" value="Genomic_DNA"/>
</dbReference>
<accession>A0AA96G8L2</accession>
<keyword evidence="1" id="KW-0812">Transmembrane</keyword>
<feature type="transmembrane region" description="Helical" evidence="1">
    <location>
        <begin position="20"/>
        <end position="40"/>
    </location>
</feature>
<feature type="transmembrane region" description="Helical" evidence="1">
    <location>
        <begin position="232"/>
        <end position="250"/>
    </location>
</feature>
<dbReference type="PANTHER" id="PTHR43471:SF12">
    <property type="entry name" value="HYPOTHETICAL MEMBRANE PROTEIN, CONSERVED"/>
    <property type="match status" value="1"/>
</dbReference>
<dbReference type="Proteomes" id="UP001302719">
    <property type="component" value="Chromosome"/>
</dbReference>
<keyword evidence="1" id="KW-0472">Membrane</keyword>
<reference evidence="2 3" key="1">
    <citation type="submission" date="2023-01" db="EMBL/GenBank/DDBJ databases">
        <title>Cultivation and genomic characterization of new, ubiquitous marine nitrite-oxidizing bacteria from the Nitrospirales.</title>
        <authorList>
            <person name="Mueller A.J."/>
            <person name="Daebeler A."/>
            <person name="Herbold C.W."/>
            <person name="Kirkegaard R.H."/>
            <person name="Daims H."/>
        </authorList>
    </citation>
    <scope>NUCLEOTIDE SEQUENCE [LARGE SCALE GENOMIC DNA]</scope>
    <source>
        <strain evidence="2 3">VA</strain>
    </source>
</reference>
<keyword evidence="3" id="KW-1185">Reference proteome</keyword>
<dbReference type="RefSeq" id="WP_312640759.1">
    <property type="nucleotide sequence ID" value="NZ_CP116967.1"/>
</dbReference>